<dbReference type="EMBL" id="OE843951">
    <property type="protein sequence ID" value="CAD7604345.1"/>
    <property type="molecule type" value="Genomic_DNA"/>
</dbReference>
<gene>
    <name evidence="1" type="ORF">TGEB3V08_LOCUS9113</name>
</gene>
<accession>A0A7R9K655</accession>
<reference evidence="1" key="1">
    <citation type="submission" date="2020-11" db="EMBL/GenBank/DDBJ databases">
        <authorList>
            <person name="Tran Van P."/>
        </authorList>
    </citation>
    <scope>NUCLEOTIDE SEQUENCE</scope>
</reference>
<protein>
    <submittedName>
        <fullName evidence="1">Uncharacterized protein</fullName>
    </submittedName>
</protein>
<organism evidence="1">
    <name type="scientific">Timema genevievae</name>
    <name type="common">Walking stick</name>
    <dbReference type="NCBI Taxonomy" id="629358"/>
    <lineage>
        <taxon>Eukaryota</taxon>
        <taxon>Metazoa</taxon>
        <taxon>Ecdysozoa</taxon>
        <taxon>Arthropoda</taxon>
        <taxon>Hexapoda</taxon>
        <taxon>Insecta</taxon>
        <taxon>Pterygota</taxon>
        <taxon>Neoptera</taxon>
        <taxon>Polyneoptera</taxon>
        <taxon>Phasmatodea</taxon>
        <taxon>Timematodea</taxon>
        <taxon>Timematoidea</taxon>
        <taxon>Timematidae</taxon>
        <taxon>Timema</taxon>
    </lineage>
</organism>
<dbReference type="AlphaFoldDB" id="A0A7R9K655"/>
<proteinExistence type="predicted"/>
<name>A0A7R9K655_TIMGE</name>
<evidence type="ECO:0000313" key="1">
    <source>
        <dbReference type="EMBL" id="CAD7604345.1"/>
    </source>
</evidence>
<sequence>MQTFTPTMGPVTSLGATQVTVSIATTNCYIHI</sequence>